<keyword evidence="6 9" id="KW-0333">Golgi apparatus</keyword>
<evidence type="ECO:0000256" key="3">
    <source>
        <dbReference type="ARBA" id="ARBA00022679"/>
    </source>
</evidence>
<dbReference type="Proteomes" id="UP001158576">
    <property type="component" value="Chromosome XSR"/>
</dbReference>
<keyword evidence="8 9" id="KW-0325">Glycoprotein</keyword>
<accession>A0ABN7SAL2</accession>
<evidence type="ECO:0000256" key="5">
    <source>
        <dbReference type="ARBA" id="ARBA00022989"/>
    </source>
</evidence>
<protein>
    <recommendedName>
        <fullName evidence="9">Carbohydrate sulfotransferase</fullName>
        <ecNumber evidence="9">2.8.2.-</ecNumber>
    </recommendedName>
</protein>
<dbReference type="InterPro" id="IPR005331">
    <property type="entry name" value="Sulfotransferase"/>
</dbReference>
<keyword evidence="9" id="KW-0119">Carbohydrate metabolism</keyword>
<name>A0ABN7SAL2_OIKDI</name>
<keyword evidence="11" id="KW-1185">Reference proteome</keyword>
<keyword evidence="5 9" id="KW-1133">Transmembrane helix</keyword>
<dbReference type="InterPro" id="IPR018011">
    <property type="entry name" value="Carb_sulfotrans_8-10"/>
</dbReference>
<evidence type="ECO:0000313" key="10">
    <source>
        <dbReference type="EMBL" id="CAG5096240.1"/>
    </source>
</evidence>
<evidence type="ECO:0000256" key="7">
    <source>
        <dbReference type="ARBA" id="ARBA00023136"/>
    </source>
</evidence>
<proteinExistence type="inferred from homology"/>
<organism evidence="10 11">
    <name type="scientific">Oikopleura dioica</name>
    <name type="common">Tunicate</name>
    <dbReference type="NCBI Taxonomy" id="34765"/>
    <lineage>
        <taxon>Eukaryota</taxon>
        <taxon>Metazoa</taxon>
        <taxon>Chordata</taxon>
        <taxon>Tunicata</taxon>
        <taxon>Appendicularia</taxon>
        <taxon>Copelata</taxon>
        <taxon>Oikopleuridae</taxon>
        <taxon>Oikopleura</taxon>
    </lineage>
</organism>
<dbReference type="EMBL" id="OU015569">
    <property type="protein sequence ID" value="CAG5096240.1"/>
    <property type="molecule type" value="Genomic_DNA"/>
</dbReference>
<dbReference type="PANTHER" id="PTHR12137:SF54">
    <property type="entry name" value="CARBOHYDRATE SULFOTRANSFERASE"/>
    <property type="match status" value="1"/>
</dbReference>
<feature type="transmembrane region" description="Helical" evidence="9">
    <location>
        <begin position="20"/>
        <end position="36"/>
    </location>
</feature>
<keyword evidence="3 9" id="KW-0808">Transferase</keyword>
<evidence type="ECO:0000256" key="9">
    <source>
        <dbReference type="RuleBase" id="RU364020"/>
    </source>
</evidence>
<evidence type="ECO:0000256" key="2">
    <source>
        <dbReference type="ARBA" id="ARBA00006339"/>
    </source>
</evidence>
<dbReference type="PANTHER" id="PTHR12137">
    <property type="entry name" value="CARBOHYDRATE SULFOTRANSFERASE"/>
    <property type="match status" value="1"/>
</dbReference>
<dbReference type="EC" id="2.8.2.-" evidence="9"/>
<evidence type="ECO:0000256" key="4">
    <source>
        <dbReference type="ARBA" id="ARBA00022692"/>
    </source>
</evidence>
<gene>
    <name evidence="10" type="ORF">OKIOD_LOCUS6088</name>
</gene>
<keyword evidence="9" id="KW-0735">Signal-anchor</keyword>
<comment type="similarity">
    <text evidence="2 9">Belongs to the sulfotransferase 2 family.</text>
</comment>
<keyword evidence="7 9" id="KW-0472">Membrane</keyword>
<evidence type="ECO:0000256" key="1">
    <source>
        <dbReference type="ARBA" id="ARBA00004323"/>
    </source>
</evidence>
<reference evidence="10 11" key="1">
    <citation type="submission" date="2021-04" db="EMBL/GenBank/DDBJ databases">
        <authorList>
            <person name="Bliznina A."/>
        </authorList>
    </citation>
    <scope>NUCLEOTIDE SEQUENCE [LARGE SCALE GENOMIC DNA]</scope>
</reference>
<evidence type="ECO:0000256" key="6">
    <source>
        <dbReference type="ARBA" id="ARBA00023034"/>
    </source>
</evidence>
<comment type="subcellular location">
    <subcellularLocation>
        <location evidence="1 9">Golgi apparatus membrane</location>
        <topology evidence="1 9">Single-pass type II membrane protein</topology>
    </subcellularLocation>
</comment>
<sequence length="417" mass="48202">MVRNEVTRNSNSETAKIRNALLFIGVLTILSLNINLSCPSQESTQWIIEAVQDVSDPSSSETNVSRMDASKKVEERLLRRYNVKRLACSYRERLYAMSRNSSISFEDLLEFHRRIENMSIQPGDELKDPYSWKRFDSITGIKWNNNVFALRHEDSPKVQKNFLMCLPPKSGTSNWQIALAKLFITKEEMAAKGIVVDESEKNNYFPAALYATVPRFHTVDHAALLEAKYNKYVNTRDPFTRARSGWRDKMQIYPEDPARNTSYKIYDSYAKKAEKEKGPAAPSKFKVSLEKFLRLVVSQLDDAKMNAHWRSQDGNCHFCAIDFAYIIQGYRSEEEWPWVLEKQNLTGILELSPRYGGPDPDGSEWFDHEAKGFVEIPLDLLKKVYRRFFFDFVAGGYTPEFVKTFLEAVQNAQNSLR</sequence>
<dbReference type="Pfam" id="PF03567">
    <property type="entry name" value="Sulfotransfer_2"/>
    <property type="match status" value="1"/>
</dbReference>
<keyword evidence="4 9" id="KW-0812">Transmembrane</keyword>
<evidence type="ECO:0000256" key="8">
    <source>
        <dbReference type="ARBA" id="ARBA00023180"/>
    </source>
</evidence>
<evidence type="ECO:0000313" key="11">
    <source>
        <dbReference type="Proteomes" id="UP001158576"/>
    </source>
</evidence>